<dbReference type="PANTHER" id="PTHR45661">
    <property type="entry name" value="SURFACE ANTIGEN"/>
    <property type="match status" value="1"/>
</dbReference>
<keyword evidence="1" id="KW-0732">Signal</keyword>
<dbReference type="InterPro" id="IPR001119">
    <property type="entry name" value="SLH_dom"/>
</dbReference>
<sequence>MKKWMATFATVAAVCVVAPQAEANEASQQSEIIIEKNVHYEIFTAKNGKKEARALRVEGYGYIYHGIEIELVDEVNGIPVTEIAAGAFKGEHADDTVYGKVIRHLPRSVKVIGEGAFADAMFNELVVPGSVEYIGDRAFANISVGHLTIEKGIDHIGKEAFIVRTQSAIIPQSLTSNQIRLSYFSGVEVVVQYIPDTELERQQHDGLIYEVFTRNGQQEVRIINYDRIQQRTELYVPSQIDGIPVTEIGVSAFSTPIALNGLTESLLEKIVLPASIRKIDANAFASLGDTVIDIRALTHVEEIGEYAFSDATLLTSEDGLLLLPRTLHTIGIYAFAGTNLKKLAIHKENKSIGVGAFCQNKSLTHVTIEEGVTHIASHLFTESTLQSVTIPGSVTHIGKHAFYGNRLEELILHEGLQEIGNNAFYGNALRSVTFPKGLQKIGSQAFYGNQLTDAVFEYGLEEIGTSAFFDNKLENVTFPNTLQTIEASAFSVNHIQAVHLPNSVTHVGSGAFSSNAIATLRLSESLEMISGEAFSNNKLTELYVPRSVTLIESYAFVNNQLEDVTLERVSSIREQAFKNNKIHTLKLPSNLRTISTEAFANNELKRIVLPALVDSLGHQAFMNNQIASATIPASLKQLDLVAFYFNPIEQVHLQGSDTAVRYSLRSFQNKNGAPFKGAYVDETLKTPYANLQQKEPNGKPMTLYLAFGDTVAPEPKPEPVAKFKDIGGHWAQGAIESFTDKGYINGYPDGTFKPGAPIQRKHVARILNDVFQFEAVKPATPFADVPKWHPYYDVITAVQQAGIFSGDNGKFQPEANLTRGQLAKVLVLAAGFEPGGKSTFKDTPSTYWGTPYVSALADLAIVKGTDGFFNPHSPITRAQFVSMTSLALAEMEKRQP</sequence>
<dbReference type="SUPFAM" id="SSF52058">
    <property type="entry name" value="L domain-like"/>
    <property type="match status" value="2"/>
</dbReference>
<gene>
    <name evidence="3" type="ORF">A6M13_03545</name>
</gene>
<feature type="signal peptide" evidence="1">
    <location>
        <begin position="1"/>
        <end position="23"/>
    </location>
</feature>
<dbReference type="OrthoDB" id="2456723at2"/>
<accession>A0A1C0YBY5</accession>
<feature type="domain" description="SLH" evidence="2">
    <location>
        <begin position="836"/>
        <end position="896"/>
    </location>
</feature>
<feature type="domain" description="SLH" evidence="2">
    <location>
        <begin position="718"/>
        <end position="781"/>
    </location>
</feature>
<feature type="domain" description="SLH" evidence="2">
    <location>
        <begin position="782"/>
        <end position="835"/>
    </location>
</feature>
<dbReference type="InterPro" id="IPR032675">
    <property type="entry name" value="LRR_dom_sf"/>
</dbReference>
<dbReference type="Proteomes" id="UP000093199">
    <property type="component" value="Unassembled WGS sequence"/>
</dbReference>
<evidence type="ECO:0000259" key="2">
    <source>
        <dbReference type="PROSITE" id="PS51272"/>
    </source>
</evidence>
<dbReference type="PANTHER" id="PTHR45661:SF3">
    <property type="entry name" value="IG-LIKE DOMAIN-CONTAINING PROTEIN"/>
    <property type="match status" value="1"/>
</dbReference>
<organism evidence="3 4">
    <name type="scientific">Caryophanon tenue</name>
    <dbReference type="NCBI Taxonomy" id="33978"/>
    <lineage>
        <taxon>Bacteria</taxon>
        <taxon>Bacillati</taxon>
        <taxon>Bacillota</taxon>
        <taxon>Bacilli</taxon>
        <taxon>Bacillales</taxon>
        <taxon>Caryophanaceae</taxon>
        <taxon>Caryophanon</taxon>
    </lineage>
</organism>
<reference evidence="3 4" key="1">
    <citation type="submission" date="2016-07" db="EMBL/GenBank/DDBJ databases">
        <title>Caryophanon tenue genome sequencing.</title>
        <authorList>
            <person name="Verma A."/>
            <person name="Pal Y."/>
            <person name="Krishnamurthi S."/>
        </authorList>
    </citation>
    <scope>NUCLEOTIDE SEQUENCE [LARGE SCALE GENOMIC DNA]</scope>
    <source>
        <strain evidence="3 4">DSM 14152</strain>
    </source>
</reference>
<dbReference type="RefSeq" id="WP_066545865.1">
    <property type="nucleotide sequence ID" value="NZ_MASJ01000023.1"/>
</dbReference>
<dbReference type="EMBL" id="MASJ01000023">
    <property type="protein sequence ID" value="OCS84660.1"/>
    <property type="molecule type" value="Genomic_DNA"/>
</dbReference>
<dbReference type="Pfam" id="PF13306">
    <property type="entry name" value="LRR_5"/>
    <property type="match status" value="3"/>
</dbReference>
<keyword evidence="4" id="KW-1185">Reference proteome</keyword>
<evidence type="ECO:0000313" key="4">
    <source>
        <dbReference type="Proteomes" id="UP000093199"/>
    </source>
</evidence>
<dbReference type="InterPro" id="IPR053139">
    <property type="entry name" value="Surface_bspA-like"/>
</dbReference>
<dbReference type="AlphaFoldDB" id="A0A1C0YBY5"/>
<dbReference type="STRING" id="33978.A6M13_03545"/>
<evidence type="ECO:0000256" key="1">
    <source>
        <dbReference type="SAM" id="SignalP"/>
    </source>
</evidence>
<dbReference type="Gene3D" id="3.80.10.10">
    <property type="entry name" value="Ribonuclease Inhibitor"/>
    <property type="match status" value="4"/>
</dbReference>
<name>A0A1C0YBY5_9BACL</name>
<feature type="chain" id="PRO_5008649023" description="SLH domain-containing protein" evidence="1">
    <location>
        <begin position="24"/>
        <end position="896"/>
    </location>
</feature>
<dbReference type="Pfam" id="PF00395">
    <property type="entry name" value="SLH"/>
    <property type="match status" value="3"/>
</dbReference>
<dbReference type="PROSITE" id="PS51272">
    <property type="entry name" value="SLH"/>
    <property type="match status" value="3"/>
</dbReference>
<comment type="caution">
    <text evidence="3">The sequence shown here is derived from an EMBL/GenBank/DDBJ whole genome shotgun (WGS) entry which is preliminary data.</text>
</comment>
<evidence type="ECO:0000313" key="3">
    <source>
        <dbReference type="EMBL" id="OCS84660.1"/>
    </source>
</evidence>
<proteinExistence type="predicted"/>
<dbReference type="InterPro" id="IPR026906">
    <property type="entry name" value="LRR_5"/>
</dbReference>
<protein>
    <recommendedName>
        <fullName evidence="2">SLH domain-containing protein</fullName>
    </recommendedName>
</protein>